<dbReference type="RefSeq" id="XP_003032889.1">
    <property type="nucleotide sequence ID" value="XM_003032843.1"/>
</dbReference>
<organism evidence="2">
    <name type="scientific">Schizophyllum commune (strain H4-8 / FGSC 9210)</name>
    <name type="common">Split gill fungus</name>
    <dbReference type="NCBI Taxonomy" id="578458"/>
    <lineage>
        <taxon>Eukaryota</taxon>
        <taxon>Fungi</taxon>
        <taxon>Dikarya</taxon>
        <taxon>Basidiomycota</taxon>
        <taxon>Agaricomycotina</taxon>
        <taxon>Agaricomycetes</taxon>
        <taxon>Agaricomycetidae</taxon>
        <taxon>Agaricales</taxon>
        <taxon>Schizophyllaceae</taxon>
        <taxon>Schizophyllum</taxon>
    </lineage>
</organism>
<dbReference type="Proteomes" id="UP000007431">
    <property type="component" value="Unassembled WGS sequence"/>
</dbReference>
<gene>
    <name evidence="1" type="ORF">SCHCODRAFT_82085</name>
</gene>
<evidence type="ECO:0000313" key="2">
    <source>
        <dbReference type="Proteomes" id="UP000007431"/>
    </source>
</evidence>
<proteinExistence type="predicted"/>
<dbReference type="VEuPathDB" id="FungiDB:SCHCODRAFT_01169937"/>
<sequence length="430" mass="48944">MRWVDSDGYPDLSIFSNLVSFRLVGRALASHNVGDGIYDQAHRARACPSLRTLHLQGDVMMPAAIVNQLHELHPHLRVFSTRKTSLTPRDILDIVRKHPGLEEVNADFKGQYDDCQLGAVMDSIRGRVGKRSRAALDFGASTASEHHAWRELLVDGFACVRTKQCTISAHDNAQYHLDSLAIRLRISDTIVDLTTDHLAALLDQPADFTFQDLRHFAISFSQYGTSVTFTTFKNERTFHDFTMRLCDVLSQWSCLETFTFHHDLEGRRMDELETPFYFDEAVPLLDEPSLPSELAYVMEFAHNLDNHLDFLIDSVRATALLWELSRILGRKVERQDDIDLDEIWLQRHRSGFARCAGRLAEACPRLRVFRWYLGACKPIASLAYKMHREEGGELSAMTEKLALRGKFFPFEMLAGQELRVARGSWGESGA</sequence>
<dbReference type="EMBL" id="GL377305">
    <property type="protein sequence ID" value="EFI97986.1"/>
    <property type="molecule type" value="Genomic_DNA"/>
</dbReference>
<dbReference type="HOGENOM" id="CLU_638024_0_0_1"/>
<dbReference type="AlphaFoldDB" id="D8Q1R1"/>
<protein>
    <submittedName>
        <fullName evidence="1">Expressed protein</fullName>
    </submittedName>
</protein>
<evidence type="ECO:0000313" key="1">
    <source>
        <dbReference type="EMBL" id="EFI97986.1"/>
    </source>
</evidence>
<name>D8Q1R1_SCHCM</name>
<dbReference type="OrthoDB" id="10282635at2759"/>
<reference evidence="1 2" key="1">
    <citation type="journal article" date="2010" name="Nat. Biotechnol.">
        <title>Genome sequence of the model mushroom Schizophyllum commune.</title>
        <authorList>
            <person name="Ohm R.A."/>
            <person name="de Jong J.F."/>
            <person name="Lugones L.G."/>
            <person name="Aerts A."/>
            <person name="Kothe E."/>
            <person name="Stajich J.E."/>
            <person name="de Vries R.P."/>
            <person name="Record E."/>
            <person name="Levasseur A."/>
            <person name="Baker S.E."/>
            <person name="Bartholomew K.A."/>
            <person name="Coutinho P.M."/>
            <person name="Erdmann S."/>
            <person name="Fowler T.J."/>
            <person name="Gathman A.C."/>
            <person name="Lombard V."/>
            <person name="Henrissat B."/>
            <person name="Knabe N."/>
            <person name="Kuees U."/>
            <person name="Lilly W.W."/>
            <person name="Lindquist E."/>
            <person name="Lucas S."/>
            <person name="Magnuson J.K."/>
            <person name="Piumi F."/>
            <person name="Raudaskoski M."/>
            <person name="Salamov A."/>
            <person name="Schmutz J."/>
            <person name="Schwarze F.W.M.R."/>
            <person name="vanKuyk P.A."/>
            <person name="Horton J.S."/>
            <person name="Grigoriev I.V."/>
            <person name="Woesten H.A.B."/>
        </authorList>
    </citation>
    <scope>NUCLEOTIDE SEQUENCE [LARGE SCALE GENOMIC DNA]</scope>
    <source>
        <strain evidence="2">H4-8 / FGSC 9210</strain>
    </source>
</reference>
<keyword evidence="2" id="KW-1185">Reference proteome</keyword>
<dbReference type="KEGG" id="scm:SCHCO_01169937"/>
<accession>D8Q1R1</accession>
<dbReference type="GeneID" id="9591001"/>
<dbReference type="InParanoid" id="D8Q1R1"/>